<keyword evidence="5" id="KW-1185">Reference proteome</keyword>
<proteinExistence type="predicted"/>
<evidence type="ECO:0000259" key="2">
    <source>
        <dbReference type="Pfam" id="PF01557"/>
    </source>
</evidence>
<evidence type="ECO:0000256" key="1">
    <source>
        <dbReference type="ARBA" id="ARBA00022723"/>
    </source>
</evidence>
<dbReference type="GO" id="GO:0016787">
    <property type="term" value="F:hydrolase activity"/>
    <property type="evidence" value="ECO:0007669"/>
    <property type="project" value="UniProtKB-KW"/>
</dbReference>
<feature type="domain" description="Rv2993c-like N-terminal" evidence="3">
    <location>
        <begin position="20"/>
        <end position="68"/>
    </location>
</feature>
<organism evidence="4 5">
    <name type="scientific">Bosea vestrisii</name>
    <dbReference type="NCBI Taxonomy" id="151416"/>
    <lineage>
        <taxon>Bacteria</taxon>
        <taxon>Pseudomonadati</taxon>
        <taxon>Pseudomonadota</taxon>
        <taxon>Alphaproteobacteria</taxon>
        <taxon>Hyphomicrobiales</taxon>
        <taxon>Boseaceae</taxon>
        <taxon>Bosea</taxon>
    </lineage>
</organism>
<dbReference type="EC" id="3.7.-.-" evidence="4"/>
<dbReference type="Pfam" id="PF10370">
    <property type="entry name" value="Rv2993c-like_N"/>
    <property type="match status" value="1"/>
</dbReference>
<dbReference type="Pfam" id="PF01557">
    <property type="entry name" value="FAA_hydrolase"/>
    <property type="match status" value="1"/>
</dbReference>
<dbReference type="Gene3D" id="3.90.850.10">
    <property type="entry name" value="Fumarylacetoacetase-like, C-terminal domain"/>
    <property type="match status" value="1"/>
</dbReference>
<gene>
    <name evidence="4" type="ORF">ACFPPC_05015</name>
</gene>
<evidence type="ECO:0000259" key="3">
    <source>
        <dbReference type="Pfam" id="PF10370"/>
    </source>
</evidence>
<protein>
    <submittedName>
        <fullName evidence="4">Fumarylacetoacetate hydrolase family protein</fullName>
        <ecNumber evidence="4">3.7.-.-</ecNumber>
    </submittedName>
</protein>
<reference evidence="5" key="1">
    <citation type="journal article" date="2019" name="Int. J. Syst. Evol. Microbiol.">
        <title>The Global Catalogue of Microorganisms (GCM) 10K type strain sequencing project: providing services to taxonomists for standard genome sequencing and annotation.</title>
        <authorList>
            <consortium name="The Broad Institute Genomics Platform"/>
            <consortium name="The Broad Institute Genome Sequencing Center for Infectious Disease"/>
            <person name="Wu L."/>
            <person name="Ma J."/>
        </authorList>
    </citation>
    <scope>NUCLEOTIDE SEQUENCE [LARGE SCALE GENOMIC DNA]</scope>
    <source>
        <strain evidence="5">CGMCC 1.16326</strain>
    </source>
</reference>
<dbReference type="RefSeq" id="WP_377006737.1">
    <property type="nucleotide sequence ID" value="NZ_JBHSLV010000008.1"/>
</dbReference>
<dbReference type="InterPro" id="IPR018833">
    <property type="entry name" value="Rv2993c-like_N"/>
</dbReference>
<accession>A0ABW0H9N3</accession>
<name>A0ABW0H9N3_9HYPH</name>
<dbReference type="PANTHER" id="PTHR11820:SF7">
    <property type="entry name" value="ACYLPYRUVASE FAHD1, MITOCHONDRIAL"/>
    <property type="match status" value="1"/>
</dbReference>
<dbReference type="SUPFAM" id="SSF56529">
    <property type="entry name" value="FAH"/>
    <property type="match status" value="1"/>
</dbReference>
<dbReference type="EMBL" id="JBHSLV010000008">
    <property type="protein sequence ID" value="MFC5391999.1"/>
    <property type="molecule type" value="Genomic_DNA"/>
</dbReference>
<dbReference type="InterPro" id="IPR011234">
    <property type="entry name" value="Fumarylacetoacetase-like_C"/>
</dbReference>
<feature type="domain" description="Fumarylacetoacetase-like C-terminal" evidence="2">
    <location>
        <begin position="73"/>
        <end position="272"/>
    </location>
</feature>
<keyword evidence="4" id="KW-0378">Hydrolase</keyword>
<sequence length="276" mass="29513">MLNTTIKRTARTENALASARWVRFSFAGRERFGTLAGRAIALHSGDMFAGARPTGERVPLDEVTLLAPSTPSKIIALWNNFHALAAKLSTPVPAEPLYLMKAPSSVAEPGATIARPPSYAGKVVYEGELGIVIGRHCSGVTPQEAGEFIFGYTCVNDITALELIAADPTFAQWVRAKSFDGFGPFGPVIATGLDPRDLTVRTLLDGQERQNYPVADMIFQPHELVSRLSHDMTLLPGDLICCGTSLGVGTMKEPVNTIEVTIEGIGTLANTFVLSG</sequence>
<comment type="caution">
    <text evidence="4">The sequence shown here is derived from an EMBL/GenBank/DDBJ whole genome shotgun (WGS) entry which is preliminary data.</text>
</comment>
<dbReference type="InterPro" id="IPR036663">
    <property type="entry name" value="Fumarylacetoacetase_C_sf"/>
</dbReference>
<evidence type="ECO:0000313" key="5">
    <source>
        <dbReference type="Proteomes" id="UP001596104"/>
    </source>
</evidence>
<dbReference type="PANTHER" id="PTHR11820">
    <property type="entry name" value="ACYLPYRUVASE"/>
    <property type="match status" value="1"/>
</dbReference>
<evidence type="ECO:0000313" key="4">
    <source>
        <dbReference type="EMBL" id="MFC5391999.1"/>
    </source>
</evidence>
<keyword evidence="1" id="KW-0479">Metal-binding</keyword>
<dbReference type="Proteomes" id="UP001596104">
    <property type="component" value="Unassembled WGS sequence"/>
</dbReference>